<keyword evidence="1" id="KW-1133">Transmembrane helix</keyword>
<keyword evidence="1" id="KW-0472">Membrane</keyword>
<dbReference type="Proteomes" id="UP000516437">
    <property type="component" value="Chromosome 7"/>
</dbReference>
<evidence type="ECO:0000313" key="3">
    <source>
        <dbReference type="EMBL" id="KAB1206401.1"/>
    </source>
</evidence>
<proteinExistence type="predicted"/>
<dbReference type="AlphaFoldDB" id="A0A6A1V1E3"/>
<dbReference type="Pfam" id="PF14111">
    <property type="entry name" value="DUF4283"/>
    <property type="match status" value="1"/>
</dbReference>
<keyword evidence="4" id="KW-1185">Reference proteome</keyword>
<name>A0A6A1V1E3_9ROSI</name>
<dbReference type="OrthoDB" id="1434627at2759"/>
<reference evidence="3 4" key="1">
    <citation type="journal article" date="2019" name="Plant Biotechnol. J.">
        <title>The red bayberry genome and genetic basis of sex determination.</title>
        <authorList>
            <person name="Jia H.M."/>
            <person name="Jia H.J."/>
            <person name="Cai Q.L."/>
            <person name="Wang Y."/>
            <person name="Zhao H.B."/>
            <person name="Yang W.F."/>
            <person name="Wang G.Y."/>
            <person name="Li Y.H."/>
            <person name="Zhan D.L."/>
            <person name="Shen Y.T."/>
            <person name="Niu Q.F."/>
            <person name="Chang L."/>
            <person name="Qiu J."/>
            <person name="Zhao L."/>
            <person name="Xie H.B."/>
            <person name="Fu W.Y."/>
            <person name="Jin J."/>
            <person name="Li X.W."/>
            <person name="Jiao Y."/>
            <person name="Zhou C.C."/>
            <person name="Tu T."/>
            <person name="Chai C.Y."/>
            <person name="Gao J.L."/>
            <person name="Fan L.J."/>
            <person name="van de Weg E."/>
            <person name="Wang J.Y."/>
            <person name="Gao Z.S."/>
        </authorList>
    </citation>
    <scope>NUCLEOTIDE SEQUENCE [LARGE SCALE GENOMIC DNA]</scope>
    <source>
        <tissue evidence="3">Leaves</tissue>
    </source>
</reference>
<gene>
    <name evidence="3" type="ORF">CJ030_MR7G027601</name>
</gene>
<sequence>MVLPHPDQISLDNDIAHLIDRTQCINWEEDSPDLPSSLLAAEEGAKSVLVGKIIFHRILNKQALKEIVQLSWKTYEGLLIEYLGSNAFIFTFPVQETRDRIFQGGLWSFVVFSLFFNLEILACLLVKLNSTIPQYGFKSMVFLLSV</sequence>
<evidence type="ECO:0000259" key="2">
    <source>
        <dbReference type="Pfam" id="PF14111"/>
    </source>
</evidence>
<dbReference type="InterPro" id="IPR025558">
    <property type="entry name" value="DUF4283"/>
</dbReference>
<feature type="transmembrane region" description="Helical" evidence="1">
    <location>
        <begin position="106"/>
        <end position="128"/>
    </location>
</feature>
<keyword evidence="1" id="KW-0812">Transmembrane</keyword>
<feature type="domain" description="DUF4283" evidence="2">
    <location>
        <begin position="45"/>
        <end position="112"/>
    </location>
</feature>
<protein>
    <recommendedName>
        <fullName evidence="2">DUF4283 domain-containing protein</fullName>
    </recommendedName>
</protein>
<dbReference type="EMBL" id="RXIC02000025">
    <property type="protein sequence ID" value="KAB1206401.1"/>
    <property type="molecule type" value="Genomic_DNA"/>
</dbReference>
<evidence type="ECO:0000256" key="1">
    <source>
        <dbReference type="SAM" id="Phobius"/>
    </source>
</evidence>
<comment type="caution">
    <text evidence="3">The sequence shown here is derived from an EMBL/GenBank/DDBJ whole genome shotgun (WGS) entry which is preliminary data.</text>
</comment>
<evidence type="ECO:0000313" key="4">
    <source>
        <dbReference type="Proteomes" id="UP000516437"/>
    </source>
</evidence>
<organism evidence="3 4">
    <name type="scientific">Morella rubra</name>
    <name type="common">Chinese bayberry</name>
    <dbReference type="NCBI Taxonomy" id="262757"/>
    <lineage>
        <taxon>Eukaryota</taxon>
        <taxon>Viridiplantae</taxon>
        <taxon>Streptophyta</taxon>
        <taxon>Embryophyta</taxon>
        <taxon>Tracheophyta</taxon>
        <taxon>Spermatophyta</taxon>
        <taxon>Magnoliopsida</taxon>
        <taxon>eudicotyledons</taxon>
        <taxon>Gunneridae</taxon>
        <taxon>Pentapetalae</taxon>
        <taxon>rosids</taxon>
        <taxon>fabids</taxon>
        <taxon>Fagales</taxon>
        <taxon>Myricaceae</taxon>
        <taxon>Morella</taxon>
    </lineage>
</organism>
<accession>A0A6A1V1E3</accession>